<organism evidence="2 3">
    <name type="scientific">Cyphellophora attinorum</name>
    <dbReference type="NCBI Taxonomy" id="1664694"/>
    <lineage>
        <taxon>Eukaryota</taxon>
        <taxon>Fungi</taxon>
        <taxon>Dikarya</taxon>
        <taxon>Ascomycota</taxon>
        <taxon>Pezizomycotina</taxon>
        <taxon>Eurotiomycetes</taxon>
        <taxon>Chaetothyriomycetidae</taxon>
        <taxon>Chaetothyriales</taxon>
        <taxon>Cyphellophoraceae</taxon>
        <taxon>Cyphellophora</taxon>
    </lineage>
</organism>
<dbReference type="PANTHER" id="PTHR43794:SF5">
    <property type="entry name" value="CHLOROHYDROLASE FAMILY PROTEIN"/>
    <property type="match status" value="1"/>
</dbReference>
<dbReference type="GeneID" id="28737252"/>
<dbReference type="InterPro" id="IPR050287">
    <property type="entry name" value="MTA/SAH_deaminase"/>
</dbReference>
<dbReference type="InterPro" id="IPR032466">
    <property type="entry name" value="Metal_Hydrolase"/>
</dbReference>
<evidence type="ECO:0000313" key="2">
    <source>
        <dbReference type="EMBL" id="KPI39289.1"/>
    </source>
</evidence>
<dbReference type="PANTHER" id="PTHR43794">
    <property type="entry name" value="AMINOHYDROLASE SSNA-RELATED"/>
    <property type="match status" value="1"/>
</dbReference>
<dbReference type="InterPro" id="IPR006680">
    <property type="entry name" value="Amidohydro-rel"/>
</dbReference>
<dbReference type="OrthoDB" id="194468at2759"/>
<dbReference type="Pfam" id="PF01979">
    <property type="entry name" value="Amidohydro_1"/>
    <property type="match status" value="1"/>
</dbReference>
<name>A0A0N0NLP9_9EURO</name>
<gene>
    <name evidence="2" type="ORF">AB675_5181</name>
</gene>
<dbReference type="SUPFAM" id="SSF51556">
    <property type="entry name" value="Metallo-dependent hydrolases"/>
    <property type="match status" value="1"/>
</dbReference>
<protein>
    <submittedName>
        <fullName evidence="2">5'-deoxyadenosine deaminase</fullName>
    </submittedName>
</protein>
<dbReference type="VEuPathDB" id="FungiDB:AB675_5181"/>
<dbReference type="InterPro" id="IPR011059">
    <property type="entry name" value="Metal-dep_hydrolase_composite"/>
</dbReference>
<accession>A0A0N0NLP9</accession>
<evidence type="ECO:0000259" key="1">
    <source>
        <dbReference type="Pfam" id="PF01979"/>
    </source>
</evidence>
<reference evidence="2 3" key="1">
    <citation type="submission" date="2015-06" db="EMBL/GenBank/DDBJ databases">
        <title>Draft genome of the ant-associated black yeast Phialophora attae CBS 131958.</title>
        <authorList>
            <person name="Moreno L.F."/>
            <person name="Stielow B.J."/>
            <person name="de Hoog S."/>
            <person name="Vicente V.A."/>
            <person name="Weiss V.A."/>
            <person name="de Vries M."/>
            <person name="Cruz L.M."/>
            <person name="Souza E.M."/>
        </authorList>
    </citation>
    <scope>NUCLEOTIDE SEQUENCE [LARGE SCALE GENOMIC DNA]</scope>
    <source>
        <strain evidence="2 3">CBS 131958</strain>
    </source>
</reference>
<dbReference type="NCBIfam" id="NF006056">
    <property type="entry name" value="PRK08204.1"/>
    <property type="match status" value="1"/>
</dbReference>
<proteinExistence type="predicted"/>
<dbReference type="SUPFAM" id="SSF51338">
    <property type="entry name" value="Composite domain of metallo-dependent hydrolases"/>
    <property type="match status" value="1"/>
</dbReference>
<evidence type="ECO:0000313" key="3">
    <source>
        <dbReference type="Proteomes" id="UP000038010"/>
    </source>
</evidence>
<dbReference type="AlphaFoldDB" id="A0A0N0NLP9"/>
<keyword evidence="3" id="KW-1185">Reference proteome</keyword>
<dbReference type="Proteomes" id="UP000038010">
    <property type="component" value="Unassembled WGS sequence"/>
</dbReference>
<sequence>MARYHIKNAMVVTMDEKLGVLYDCDVLIEEGAIKAVGSKLDGSGAEVIDGSDCIVSPGFVDTHRHMWQTQLAGLMSDHTLLEYFGHVRSVYGSCYTARDAYLGNYVGALQCLDNGTTFIIDHSHIMNSANHSDSAVQGLLDSHIRGVFCYGFFINNVPVWREDDTGIQPPSDPDWRLADSKRVKDKFFAKNGPSEVLRFGIAPFELEVQPIEQAVREIEHARSIEAATITGHAALGKHDFGVQIVEKLKQKNLLKSDMLFSHTAALTPSEYAAVKECDCGLAVTPDTELQMAMGPPGAFKARSHGVSRVGLGTDVSCSNPPDMFTQMRLLLQSERQTRSLLHENGPPREVPIKCKEVLEFATIGGARAAGREKYIGSITPGKRADLIITSCKSTRMSPVSDPIAALVMYANASDVDTVMVDGRILKRGGELVGVDWLETRKELLASTKAIRERAKDAPFDAIMEHVYG</sequence>
<dbReference type="EMBL" id="LFJN01000015">
    <property type="protein sequence ID" value="KPI39289.1"/>
    <property type="molecule type" value="Genomic_DNA"/>
</dbReference>
<dbReference type="Gene3D" id="3.20.20.140">
    <property type="entry name" value="Metal-dependent hydrolases"/>
    <property type="match status" value="1"/>
</dbReference>
<dbReference type="STRING" id="1664694.A0A0N0NLP9"/>
<dbReference type="Gene3D" id="2.30.40.10">
    <property type="entry name" value="Urease, subunit C, domain 1"/>
    <property type="match status" value="1"/>
</dbReference>
<dbReference type="GO" id="GO:0016810">
    <property type="term" value="F:hydrolase activity, acting on carbon-nitrogen (but not peptide) bonds"/>
    <property type="evidence" value="ECO:0007669"/>
    <property type="project" value="InterPro"/>
</dbReference>
<comment type="caution">
    <text evidence="2">The sequence shown here is derived from an EMBL/GenBank/DDBJ whole genome shotgun (WGS) entry which is preliminary data.</text>
</comment>
<dbReference type="RefSeq" id="XP_017999252.1">
    <property type="nucleotide sequence ID" value="XM_018145372.1"/>
</dbReference>
<feature type="domain" description="Amidohydrolase-related" evidence="1">
    <location>
        <begin position="54"/>
        <end position="424"/>
    </location>
</feature>